<dbReference type="KEGG" id="pcon:B0A89_00960"/>
<accession>A0A1W6CU86</accession>
<feature type="compositionally biased region" description="Basic and acidic residues" evidence="1">
    <location>
        <begin position="249"/>
        <end position="264"/>
    </location>
</feature>
<reference evidence="2 3" key="1">
    <citation type="submission" date="2017-03" db="EMBL/GenBank/DDBJ databases">
        <title>Genome sequence of Paracoccus contaminans isolated from a water microcosm.</title>
        <authorList>
            <person name="Aurass P."/>
            <person name="Karste S."/>
            <person name="Trost E."/>
            <person name="Glaeser S.P."/>
            <person name="Kaempfer P."/>
            <person name="Flieger A."/>
        </authorList>
    </citation>
    <scope>NUCLEOTIDE SEQUENCE [LARGE SCALE GENOMIC DNA]</scope>
    <source>
        <strain evidence="3">RKI 16-01929T\LMG 29738T\CCM 8701T\CIP 111112T</strain>
    </source>
</reference>
<evidence type="ECO:0000256" key="1">
    <source>
        <dbReference type="SAM" id="MobiDB-lite"/>
    </source>
</evidence>
<feature type="region of interest" description="Disordered" evidence="1">
    <location>
        <begin position="249"/>
        <end position="273"/>
    </location>
</feature>
<proteinExistence type="predicted"/>
<keyword evidence="3" id="KW-1185">Reference proteome</keyword>
<dbReference type="EMBL" id="CP020612">
    <property type="protein sequence ID" value="ARJ68428.1"/>
    <property type="molecule type" value="Genomic_DNA"/>
</dbReference>
<sequence length="433" mass="48289">MAGLTRAEKHGKRLDWIGRQRKIRDADPLVVGGMDLVDLYAAHVDGARQNKGAKKPVLHYIVRFPPEVLLDDGPTPFARLDRAGRERLMVEQAVRFINESHGGQAVFAARLDRDEAGESIVDVFACPRYMKPSRSERREPALWTSATKFGEELARKHQDHIRARMKDATTTKAITSPRAVGMALQEEFGEFFARENGVNLDARKFKESPAQDRLAIEEWRLRQMEADAAEARQALDEARAACAEAEGEARKAQEARADAEDKARKAQAAQAEAEAREKAAQEHAAEIAQAGRVLVDEMREERIHYAKGREDQIRFKNKEASVAILPGLPELEPLVFAAAAIQKERDEKRAFIARQIENLTMAFKAIRSAIPVVRRMLQSPATPPKERAEAKVARREIVRVGPIARNALNRAREDAQKIGVSLPAEDPGSTLSL</sequence>
<dbReference type="STRING" id="1945662.B0A89_00960"/>
<gene>
    <name evidence="2" type="ORF">B0A89_00960</name>
</gene>
<protein>
    <submittedName>
        <fullName evidence="2">Uncharacterized protein</fullName>
    </submittedName>
</protein>
<evidence type="ECO:0000313" key="3">
    <source>
        <dbReference type="Proteomes" id="UP000193017"/>
    </source>
</evidence>
<name>A0A1W6CU86_9RHOB</name>
<evidence type="ECO:0000313" key="2">
    <source>
        <dbReference type="EMBL" id="ARJ68428.1"/>
    </source>
</evidence>
<dbReference type="Proteomes" id="UP000193017">
    <property type="component" value="Chromosome"/>
</dbReference>
<dbReference type="AlphaFoldDB" id="A0A1W6CU86"/>
<organism evidence="2 3">
    <name type="scientific">Paracoccus contaminans</name>
    <dbReference type="NCBI Taxonomy" id="1945662"/>
    <lineage>
        <taxon>Bacteria</taxon>
        <taxon>Pseudomonadati</taxon>
        <taxon>Pseudomonadota</taxon>
        <taxon>Alphaproteobacteria</taxon>
        <taxon>Rhodobacterales</taxon>
        <taxon>Paracoccaceae</taxon>
        <taxon>Paracoccus</taxon>
    </lineage>
</organism>